<name>A0A8D1NQX9_PIG</name>
<dbReference type="Ensembl" id="ENSSSCT00050101377.1">
    <property type="protein sequence ID" value="ENSSSCP00050044095.1"/>
    <property type="gene ID" value="ENSSSCG00050074083.1"/>
</dbReference>
<evidence type="ECO:0000313" key="1">
    <source>
        <dbReference type="Ensembl" id="ENSSSCP00050044095.1"/>
    </source>
</evidence>
<organism evidence="1 2">
    <name type="scientific">Sus scrofa</name>
    <name type="common">Pig</name>
    <dbReference type="NCBI Taxonomy" id="9823"/>
    <lineage>
        <taxon>Eukaryota</taxon>
        <taxon>Metazoa</taxon>
        <taxon>Chordata</taxon>
        <taxon>Craniata</taxon>
        <taxon>Vertebrata</taxon>
        <taxon>Euteleostomi</taxon>
        <taxon>Mammalia</taxon>
        <taxon>Eutheria</taxon>
        <taxon>Laurasiatheria</taxon>
        <taxon>Artiodactyla</taxon>
        <taxon>Suina</taxon>
        <taxon>Suidae</taxon>
        <taxon>Sus</taxon>
    </lineage>
</organism>
<reference evidence="1" key="1">
    <citation type="submission" date="2025-08" db="UniProtKB">
        <authorList>
            <consortium name="Ensembl"/>
        </authorList>
    </citation>
    <scope>IDENTIFICATION</scope>
</reference>
<accession>A0A8D1NQX9</accession>
<evidence type="ECO:0000313" key="2">
    <source>
        <dbReference type="Proteomes" id="UP000694571"/>
    </source>
</evidence>
<protein>
    <submittedName>
        <fullName evidence="1">Uncharacterized protein</fullName>
    </submittedName>
</protein>
<sequence length="107" mass="12148">FPSWRSGGNKCGACGRTMEEVQCDSQSFHRCCFLHMVWRKNLATVHSTWTGVKVFSLKVFSLTGLQQIQTLPNLLRNMEVRLLAPERTGTKSVSDVPRVARVLNRQL</sequence>
<dbReference type="Proteomes" id="UP000694571">
    <property type="component" value="Unplaced"/>
</dbReference>
<proteinExistence type="predicted"/>
<dbReference type="AlphaFoldDB" id="A0A8D1NQX9"/>